<dbReference type="Proteomes" id="UP000822688">
    <property type="component" value="Chromosome 2"/>
</dbReference>
<evidence type="ECO:0000256" key="1">
    <source>
        <dbReference type="SAM" id="MobiDB-lite"/>
    </source>
</evidence>
<feature type="region of interest" description="Disordered" evidence="1">
    <location>
        <begin position="219"/>
        <end position="308"/>
    </location>
</feature>
<feature type="compositionally biased region" description="Polar residues" evidence="1">
    <location>
        <begin position="223"/>
        <end position="263"/>
    </location>
</feature>
<feature type="compositionally biased region" description="Basic and acidic residues" evidence="1">
    <location>
        <begin position="265"/>
        <end position="275"/>
    </location>
</feature>
<dbReference type="AlphaFoldDB" id="A0A8T0IZ44"/>
<keyword evidence="3" id="KW-1185">Reference proteome</keyword>
<feature type="compositionally biased region" description="Acidic residues" evidence="1">
    <location>
        <begin position="284"/>
        <end position="308"/>
    </location>
</feature>
<dbReference type="EMBL" id="CM026422">
    <property type="protein sequence ID" value="KAG0588252.1"/>
    <property type="molecule type" value="Genomic_DNA"/>
</dbReference>
<evidence type="ECO:0000313" key="2">
    <source>
        <dbReference type="EMBL" id="KAG0588252.1"/>
    </source>
</evidence>
<organism evidence="2 3">
    <name type="scientific">Ceratodon purpureus</name>
    <name type="common">Fire moss</name>
    <name type="synonym">Dicranum purpureum</name>
    <dbReference type="NCBI Taxonomy" id="3225"/>
    <lineage>
        <taxon>Eukaryota</taxon>
        <taxon>Viridiplantae</taxon>
        <taxon>Streptophyta</taxon>
        <taxon>Embryophyta</taxon>
        <taxon>Bryophyta</taxon>
        <taxon>Bryophytina</taxon>
        <taxon>Bryopsida</taxon>
        <taxon>Dicranidae</taxon>
        <taxon>Pseudoditrichales</taxon>
        <taxon>Ditrichaceae</taxon>
        <taxon>Ceratodon</taxon>
    </lineage>
</organism>
<sequence>MGPKGYAIKSSGNTTKETSWMDRMCQKFETYCDFQEPGRGPSVIIQEIEVQFNTFGAGLRKFANEANDFVQELLTVPATPNEGIGEKVVDLPKQRDLKVVHGEQQVAKQPAKQAAAAAPLNFFDEACMKMSKKGESKEDCDTDYGNHRALNVLPAEDGDKFPFGDVAWDWPQQPYNQFVEAHVQPEYQEVGQASCASLDLSDSEMDVFVKEETVADVEKDAKNSNAMVEGENQSTGTWSPTDDARNSNVMVEGENQSSVTWSPTDDAKESQRDATSDSSLLDGWEGDDIIIDEDEEEDEPDLDDWEIV</sequence>
<reference evidence="2" key="1">
    <citation type="submission" date="2020-06" db="EMBL/GenBank/DDBJ databases">
        <title>WGS assembly of Ceratodon purpureus strain R40.</title>
        <authorList>
            <person name="Carey S.B."/>
            <person name="Jenkins J."/>
            <person name="Shu S."/>
            <person name="Lovell J.T."/>
            <person name="Sreedasyam A."/>
            <person name="Maumus F."/>
            <person name="Tiley G.P."/>
            <person name="Fernandez-Pozo N."/>
            <person name="Barry K."/>
            <person name="Chen C."/>
            <person name="Wang M."/>
            <person name="Lipzen A."/>
            <person name="Daum C."/>
            <person name="Saski C.A."/>
            <person name="Payton A.C."/>
            <person name="Mcbreen J.C."/>
            <person name="Conrad R.E."/>
            <person name="Kollar L.M."/>
            <person name="Olsson S."/>
            <person name="Huttunen S."/>
            <person name="Landis J.B."/>
            <person name="Wickett N.J."/>
            <person name="Johnson M.G."/>
            <person name="Rensing S.A."/>
            <person name="Grimwood J."/>
            <person name="Schmutz J."/>
            <person name="Mcdaniel S.F."/>
        </authorList>
    </citation>
    <scope>NUCLEOTIDE SEQUENCE</scope>
    <source>
        <strain evidence="2">R40</strain>
    </source>
</reference>
<proteinExistence type="predicted"/>
<comment type="caution">
    <text evidence="2">The sequence shown here is derived from an EMBL/GenBank/DDBJ whole genome shotgun (WGS) entry which is preliminary data.</text>
</comment>
<evidence type="ECO:0000313" key="3">
    <source>
        <dbReference type="Proteomes" id="UP000822688"/>
    </source>
</evidence>
<name>A0A8T0IZ44_CERPU</name>
<gene>
    <name evidence="2" type="ORF">KC19_2G228900</name>
</gene>
<protein>
    <submittedName>
        <fullName evidence="2">Uncharacterized protein</fullName>
    </submittedName>
</protein>
<accession>A0A8T0IZ44</accession>